<keyword evidence="1" id="KW-0418">Kinase</keyword>
<dbReference type="SUPFAM" id="SSF52540">
    <property type="entry name" value="P-loop containing nucleoside triphosphate hydrolases"/>
    <property type="match status" value="1"/>
</dbReference>
<dbReference type="NCBIfam" id="NF005253">
    <property type="entry name" value="PRK06762.1-4"/>
    <property type="match status" value="1"/>
</dbReference>
<dbReference type="RefSeq" id="WP_341519561.1">
    <property type="nucleotide sequence ID" value="NZ_CP151108.1"/>
</dbReference>
<gene>
    <name evidence="1" type="ORF">AABL52_12610</name>
</gene>
<reference evidence="1 2" key="1">
    <citation type="submission" date="2024-04" db="EMBL/GenBank/DDBJ databases">
        <title>Complete genome sequence of Bacillus mobilis strains derived from soil.</title>
        <authorList>
            <person name="Jung H."/>
            <person name="Choi S."/>
            <person name="Kim Y."/>
            <person name="Han J.A."/>
            <person name="Kim E.Y."/>
            <person name="Lee H.-S."/>
        </authorList>
    </citation>
    <scope>NUCLEOTIDE SEQUENCE [LARGE SCALE GENOMIC DNA]</scope>
    <source>
        <strain evidence="1 2">IMGN7</strain>
    </source>
</reference>
<dbReference type="GO" id="GO:0016301">
    <property type="term" value="F:kinase activity"/>
    <property type="evidence" value="ECO:0007669"/>
    <property type="project" value="UniProtKB-KW"/>
</dbReference>
<dbReference type="Pfam" id="PF13671">
    <property type="entry name" value="AAA_33"/>
    <property type="match status" value="1"/>
</dbReference>
<keyword evidence="1" id="KW-0808">Transferase</keyword>
<protein>
    <submittedName>
        <fullName evidence="1">Kinase</fullName>
    </submittedName>
</protein>
<keyword evidence="2" id="KW-1185">Reference proteome</keyword>
<dbReference type="NCBIfam" id="NF005251">
    <property type="entry name" value="PRK06762.1-1"/>
    <property type="match status" value="1"/>
</dbReference>
<dbReference type="Proteomes" id="UP001485505">
    <property type="component" value="Chromosome"/>
</dbReference>
<proteinExistence type="predicted"/>
<evidence type="ECO:0000313" key="2">
    <source>
        <dbReference type="Proteomes" id="UP001485505"/>
    </source>
</evidence>
<accession>A0ABZ2VV86</accession>
<name>A0ABZ2VV86_9BACI</name>
<dbReference type="EMBL" id="CP151108">
    <property type="protein sequence ID" value="WZF33149.1"/>
    <property type="molecule type" value="Genomic_DNA"/>
</dbReference>
<dbReference type="NCBIfam" id="NF005255">
    <property type="entry name" value="PRK06762.2-2"/>
    <property type="match status" value="1"/>
</dbReference>
<organism evidence="1 2">
    <name type="scientific">Bacillus paramobilis</name>
    <dbReference type="NCBI Taxonomy" id="2817477"/>
    <lineage>
        <taxon>Bacteria</taxon>
        <taxon>Bacillati</taxon>
        <taxon>Bacillota</taxon>
        <taxon>Bacilli</taxon>
        <taxon>Bacillales</taxon>
        <taxon>Bacillaceae</taxon>
        <taxon>Bacillus</taxon>
        <taxon>Bacillus cereus group</taxon>
    </lineage>
</organism>
<evidence type="ECO:0000313" key="1">
    <source>
        <dbReference type="EMBL" id="WZF33149.1"/>
    </source>
</evidence>
<sequence>MSNPILKSTLIILRGNSASGKTTIAKQLQEHFGQGTLLVSQDVVRRDMLRVHDTMGNLSHDLLFEITKYGKGKCKFVILEGILNNRRYGDMLKELIHFFEGNVYTYYFDLSLKETIRRHNTRDRRNEFGEDSLEKWYNPHDTIEVTREAIFTDNFTQKDIFDAILTDVVIQK</sequence>
<dbReference type="Gene3D" id="3.40.50.300">
    <property type="entry name" value="P-loop containing nucleotide triphosphate hydrolases"/>
    <property type="match status" value="1"/>
</dbReference>
<dbReference type="InterPro" id="IPR027417">
    <property type="entry name" value="P-loop_NTPase"/>
</dbReference>